<dbReference type="PIRSF" id="PIRSF000303">
    <property type="entry name" value="Glutathion_perox"/>
    <property type="match status" value="1"/>
</dbReference>
<comment type="caution">
    <text evidence="6">The sequence shown here is derived from an EMBL/GenBank/DDBJ whole genome shotgun (WGS) entry which is preliminary data.</text>
</comment>
<dbReference type="SUPFAM" id="SSF52833">
    <property type="entry name" value="Thioredoxin-like"/>
    <property type="match status" value="1"/>
</dbReference>
<keyword evidence="7" id="KW-1185">Reference proteome</keyword>
<evidence type="ECO:0000313" key="6">
    <source>
        <dbReference type="EMBL" id="RDH44581.1"/>
    </source>
</evidence>
<reference evidence="6 7" key="1">
    <citation type="submission" date="2017-04" db="EMBL/GenBank/DDBJ databases">
        <title>Draft genome sequence of Zooshikella ganghwensis VG4 isolated from Red Sea sediments.</title>
        <authorList>
            <person name="Rehman Z."/>
            <person name="Alam I."/>
            <person name="Kamau A."/>
            <person name="Bajic V."/>
            <person name="Leiknes T."/>
        </authorList>
    </citation>
    <scope>NUCLEOTIDE SEQUENCE [LARGE SCALE GENOMIC DNA]</scope>
    <source>
        <strain evidence="6 7">VG4</strain>
    </source>
</reference>
<dbReference type="PROSITE" id="PS00763">
    <property type="entry name" value="GLUTATHIONE_PEROXID_2"/>
    <property type="match status" value="1"/>
</dbReference>
<comment type="similarity">
    <text evidence="1 5">Belongs to the glutathione peroxidase family.</text>
</comment>
<evidence type="ECO:0000256" key="1">
    <source>
        <dbReference type="ARBA" id="ARBA00006926"/>
    </source>
</evidence>
<dbReference type="PROSITE" id="PS51355">
    <property type="entry name" value="GLUTATHIONE_PEROXID_3"/>
    <property type="match status" value="1"/>
</dbReference>
<dbReference type="InterPro" id="IPR036249">
    <property type="entry name" value="Thioredoxin-like_sf"/>
</dbReference>
<dbReference type="CDD" id="cd00340">
    <property type="entry name" value="GSH_Peroxidase"/>
    <property type="match status" value="1"/>
</dbReference>
<keyword evidence="2 5" id="KW-0575">Peroxidase</keyword>
<organism evidence="6 7">
    <name type="scientific">Zooshikella ganghwensis</name>
    <dbReference type="NCBI Taxonomy" id="202772"/>
    <lineage>
        <taxon>Bacteria</taxon>
        <taxon>Pseudomonadati</taxon>
        <taxon>Pseudomonadota</taxon>
        <taxon>Gammaproteobacteria</taxon>
        <taxon>Oceanospirillales</taxon>
        <taxon>Zooshikellaceae</taxon>
        <taxon>Zooshikella</taxon>
    </lineage>
</organism>
<dbReference type="GO" id="GO:0004601">
    <property type="term" value="F:peroxidase activity"/>
    <property type="evidence" value="ECO:0007669"/>
    <property type="project" value="UniProtKB-KW"/>
</dbReference>
<dbReference type="Pfam" id="PF00255">
    <property type="entry name" value="GSHPx"/>
    <property type="match status" value="1"/>
</dbReference>
<dbReference type="InterPro" id="IPR029759">
    <property type="entry name" value="GPX_AS"/>
</dbReference>
<keyword evidence="3 5" id="KW-0560">Oxidoreductase</keyword>
<dbReference type="GO" id="GO:0034599">
    <property type="term" value="P:cellular response to oxidative stress"/>
    <property type="evidence" value="ECO:0007669"/>
    <property type="project" value="TreeGrafter"/>
</dbReference>
<evidence type="ECO:0000256" key="2">
    <source>
        <dbReference type="ARBA" id="ARBA00022559"/>
    </source>
</evidence>
<evidence type="ECO:0000256" key="4">
    <source>
        <dbReference type="PIRSR" id="PIRSR000303-1"/>
    </source>
</evidence>
<evidence type="ECO:0000256" key="3">
    <source>
        <dbReference type="ARBA" id="ARBA00023002"/>
    </source>
</evidence>
<dbReference type="FunFam" id="3.40.30.10:FF:000010">
    <property type="entry name" value="Glutathione peroxidase"/>
    <property type="match status" value="1"/>
</dbReference>
<dbReference type="PANTHER" id="PTHR11592">
    <property type="entry name" value="GLUTATHIONE PEROXIDASE"/>
    <property type="match status" value="1"/>
</dbReference>
<gene>
    <name evidence="6" type="ORF">B9G39_14695</name>
</gene>
<dbReference type="InterPro" id="IPR029760">
    <property type="entry name" value="GPX_CS"/>
</dbReference>
<name>A0A4V1INQ8_9GAMM</name>
<dbReference type="Gene3D" id="3.40.30.10">
    <property type="entry name" value="Glutaredoxin"/>
    <property type="match status" value="1"/>
</dbReference>
<dbReference type="EMBL" id="NDXW01000001">
    <property type="protein sequence ID" value="RDH44581.1"/>
    <property type="molecule type" value="Genomic_DNA"/>
</dbReference>
<evidence type="ECO:0000313" key="7">
    <source>
        <dbReference type="Proteomes" id="UP000257039"/>
    </source>
</evidence>
<proteinExistence type="inferred from homology"/>
<dbReference type="PROSITE" id="PS00460">
    <property type="entry name" value="GLUTATHIONE_PEROXID_1"/>
    <property type="match status" value="1"/>
</dbReference>
<protein>
    <recommendedName>
        <fullName evidence="5">Glutathione peroxidase</fullName>
    </recommendedName>
</protein>
<dbReference type="Proteomes" id="UP000257039">
    <property type="component" value="Unassembled WGS sequence"/>
</dbReference>
<dbReference type="PANTHER" id="PTHR11592:SF78">
    <property type="entry name" value="GLUTATHIONE PEROXIDASE"/>
    <property type="match status" value="1"/>
</dbReference>
<feature type="active site" evidence="4">
    <location>
        <position position="37"/>
    </location>
</feature>
<evidence type="ECO:0000256" key="5">
    <source>
        <dbReference type="RuleBase" id="RU000499"/>
    </source>
</evidence>
<dbReference type="PRINTS" id="PR01011">
    <property type="entry name" value="GLUTPROXDASE"/>
</dbReference>
<dbReference type="InterPro" id="IPR000889">
    <property type="entry name" value="Glutathione_peroxidase"/>
</dbReference>
<dbReference type="RefSeq" id="WP_094787703.1">
    <property type="nucleotide sequence ID" value="NZ_JAEVHG010000008.1"/>
</dbReference>
<accession>A0A4V1INQ8</accession>
<dbReference type="AlphaFoldDB" id="A0A4V1INQ8"/>
<sequence>MADSLYEIPCQTIKGEWMTLEPYQNQVMLIVNTASQCGFTRQYAELETLYQQFQGQGFVVLGFPCNQFLQQEPGSDSEIATFCETQFQISFPMFAKVNVNGESTHPLYALLKRRAPGLFGLDKIKWNFTKFLVSPQAKKIQRFSPITSPLSISQQVEGYLMCA</sequence>